<comment type="catalytic activity">
    <reaction evidence="5">
        <text>glycyl-tRNA(Gly) + acetyl-CoA = N-acetylglycyl-tRNA(Gly) + CoA + H(+)</text>
        <dbReference type="Rhea" id="RHEA:81867"/>
        <dbReference type="Rhea" id="RHEA-COMP:9683"/>
        <dbReference type="Rhea" id="RHEA-COMP:19766"/>
        <dbReference type="ChEBI" id="CHEBI:15378"/>
        <dbReference type="ChEBI" id="CHEBI:57287"/>
        <dbReference type="ChEBI" id="CHEBI:57288"/>
        <dbReference type="ChEBI" id="CHEBI:78522"/>
        <dbReference type="ChEBI" id="CHEBI:232036"/>
    </reaction>
</comment>
<dbReference type="KEGG" id="dfs:HGD76_01790"/>
<dbReference type="InterPro" id="IPR016181">
    <property type="entry name" value="Acyl_CoA_acyltransferase"/>
</dbReference>
<dbReference type="PANTHER" id="PTHR36449">
    <property type="entry name" value="ACETYLTRANSFERASE-RELATED"/>
    <property type="match status" value="1"/>
</dbReference>
<evidence type="ECO:0000259" key="6">
    <source>
        <dbReference type="PROSITE" id="PS51186"/>
    </source>
</evidence>
<dbReference type="GO" id="GO:0016747">
    <property type="term" value="F:acyltransferase activity, transferring groups other than amino-acyl groups"/>
    <property type="evidence" value="ECO:0007669"/>
    <property type="project" value="InterPro"/>
</dbReference>
<name>A0A6H2BVF6_DOLFA</name>
<reference evidence="7 8" key="1">
    <citation type="submission" date="2020-04" db="EMBL/GenBank/DDBJ databases">
        <title>Genome-Wide Identification of 5-Methylcytosine Sites in Bacterial Genomes By High-Throughput Sequencing of MspJI Restriction Fragments.</title>
        <authorList>
            <person name="Wu V."/>
        </authorList>
    </citation>
    <scope>NUCLEOTIDE SEQUENCE [LARGE SCALE GENOMIC DNA]</scope>
    <source>
        <strain evidence="7 8">CCAP 1403/13f</strain>
    </source>
</reference>
<protein>
    <submittedName>
        <fullName evidence="7">GNAT family N-acetyltransferase</fullName>
    </submittedName>
</protein>
<keyword evidence="2" id="KW-1277">Toxin-antitoxin system</keyword>
<keyword evidence="4" id="KW-0012">Acyltransferase</keyword>
<organism evidence="7 8">
    <name type="scientific">Dolichospermum flos-aquae CCAP 1403/13F</name>
    <dbReference type="NCBI Taxonomy" id="315271"/>
    <lineage>
        <taxon>Bacteria</taxon>
        <taxon>Bacillati</taxon>
        <taxon>Cyanobacteriota</taxon>
        <taxon>Cyanophyceae</taxon>
        <taxon>Nostocales</taxon>
        <taxon>Aphanizomenonaceae</taxon>
        <taxon>Dolichospermum</taxon>
    </lineage>
</organism>
<gene>
    <name evidence="7" type="ORF">HGD76_01790</name>
</gene>
<sequence length="177" mass="20123">MQLTDNFDAFNHYLIEPLGKKHNRAAFCSGVDKLDKYFQAQAGQDARKRTAAPFVLVEKNSGFVAGYYTLSATRIKLGELPIEITKKLPKYPELPATLLGRLAVDQNHRQKGLGEMLLMDALYRSLQSEIATIAVVVDAKDNQAHSFYEHYQFICFPDYSHRLFLMMETIAKMINSD</sequence>
<keyword evidence="3 7" id="KW-0808">Transferase</keyword>
<evidence type="ECO:0000313" key="8">
    <source>
        <dbReference type="Proteomes" id="UP000502433"/>
    </source>
</evidence>
<dbReference type="Proteomes" id="UP000502433">
    <property type="component" value="Chromosome"/>
</dbReference>
<evidence type="ECO:0000256" key="3">
    <source>
        <dbReference type="ARBA" id="ARBA00022679"/>
    </source>
</evidence>
<dbReference type="SUPFAM" id="SSF55729">
    <property type="entry name" value="Acyl-CoA N-acyltransferases (Nat)"/>
    <property type="match status" value="1"/>
</dbReference>
<evidence type="ECO:0000256" key="5">
    <source>
        <dbReference type="ARBA" id="ARBA00049880"/>
    </source>
</evidence>
<dbReference type="Gene3D" id="3.40.630.30">
    <property type="match status" value="1"/>
</dbReference>
<evidence type="ECO:0000256" key="1">
    <source>
        <dbReference type="ARBA" id="ARBA00022491"/>
    </source>
</evidence>
<keyword evidence="1" id="KW-0678">Repressor</keyword>
<feature type="domain" description="N-acetyltransferase" evidence="6">
    <location>
        <begin position="1"/>
        <end position="171"/>
    </location>
</feature>
<dbReference type="InterPro" id="IPR000182">
    <property type="entry name" value="GNAT_dom"/>
</dbReference>
<dbReference type="PROSITE" id="PS51186">
    <property type="entry name" value="GNAT"/>
    <property type="match status" value="1"/>
</dbReference>
<evidence type="ECO:0000256" key="4">
    <source>
        <dbReference type="ARBA" id="ARBA00023315"/>
    </source>
</evidence>
<dbReference type="Pfam" id="PF13508">
    <property type="entry name" value="Acetyltransf_7"/>
    <property type="match status" value="1"/>
</dbReference>
<evidence type="ECO:0000256" key="2">
    <source>
        <dbReference type="ARBA" id="ARBA00022649"/>
    </source>
</evidence>
<dbReference type="RefSeq" id="WP_168694785.1">
    <property type="nucleotide sequence ID" value="NZ_CP051206.1"/>
</dbReference>
<evidence type="ECO:0000313" key="7">
    <source>
        <dbReference type="EMBL" id="QJB43153.1"/>
    </source>
</evidence>
<dbReference type="AlphaFoldDB" id="A0A6H2BVF6"/>
<accession>A0A6H2BVF6</accession>
<proteinExistence type="predicted"/>
<reference evidence="7 8" key="2">
    <citation type="submission" date="2020-04" db="EMBL/GenBank/DDBJ databases">
        <authorList>
            <person name="Fomenkov A."/>
            <person name="Anton B.P."/>
            <person name="Roberts R.J."/>
        </authorList>
    </citation>
    <scope>NUCLEOTIDE SEQUENCE [LARGE SCALE GENOMIC DNA]</scope>
    <source>
        <strain evidence="7 8">CCAP 1403/13f</strain>
    </source>
</reference>
<dbReference type="PANTHER" id="PTHR36449:SF1">
    <property type="entry name" value="ACETYLTRANSFERASE"/>
    <property type="match status" value="1"/>
</dbReference>
<dbReference type="EMBL" id="CP051206">
    <property type="protein sequence ID" value="QJB43153.1"/>
    <property type="molecule type" value="Genomic_DNA"/>
</dbReference>